<comment type="caution">
    <text evidence="2">The sequence shown here is derived from an EMBL/GenBank/DDBJ whole genome shotgun (WGS) entry which is preliminary data.</text>
</comment>
<dbReference type="EMBL" id="SRYW01000018">
    <property type="protein sequence ID" value="TGY32177.1"/>
    <property type="molecule type" value="Genomic_DNA"/>
</dbReference>
<organism evidence="2 3">
    <name type="scientific">Stenotrophomonas maltophilia</name>
    <name type="common">Pseudomonas maltophilia</name>
    <name type="synonym">Xanthomonas maltophilia</name>
    <dbReference type="NCBI Taxonomy" id="40324"/>
    <lineage>
        <taxon>Bacteria</taxon>
        <taxon>Pseudomonadati</taxon>
        <taxon>Pseudomonadota</taxon>
        <taxon>Gammaproteobacteria</taxon>
        <taxon>Lysobacterales</taxon>
        <taxon>Lysobacteraceae</taxon>
        <taxon>Stenotrophomonas</taxon>
        <taxon>Stenotrophomonas maltophilia group</taxon>
    </lineage>
</organism>
<evidence type="ECO:0000313" key="2">
    <source>
        <dbReference type="EMBL" id="TGY32177.1"/>
    </source>
</evidence>
<evidence type="ECO:0000313" key="3">
    <source>
        <dbReference type="Proteomes" id="UP000306631"/>
    </source>
</evidence>
<keyword evidence="1" id="KW-0802">TPR repeat</keyword>
<dbReference type="InterPro" id="IPR029787">
    <property type="entry name" value="Nucleotide_cyclase"/>
</dbReference>
<feature type="repeat" description="TPR" evidence="1">
    <location>
        <begin position="407"/>
        <end position="440"/>
    </location>
</feature>
<dbReference type="InterPro" id="IPR011990">
    <property type="entry name" value="TPR-like_helical_dom_sf"/>
</dbReference>
<dbReference type="OrthoDB" id="5928393at2"/>
<dbReference type="InterPro" id="IPR030966">
    <property type="entry name" value="Mod_pep_cyc"/>
</dbReference>
<dbReference type="Gene3D" id="1.25.40.10">
    <property type="entry name" value="Tetratricopeptide repeat domain"/>
    <property type="match status" value="2"/>
</dbReference>
<sequence>MNGDIGTSTQTPQLRALLFTDLCDSLILVERIGDSAAAELFQQHDRLVLTLQQQWNGHQIDRSDGLFLLFERAIDALGFALDYQRGLQQIGEERGIVLRARSGLHVGEVLTWENSPEAIKVGAKSLEVEGLAKPMAARLMTLARPGQILLSAVAESLTHRVTGELGERGERLLWKSHGRWRFKGVPTTQEVFEVGEIGFAPLRMPRGNAKARRDIPLWRQPPALAAEALLVAALAVGGWMLLRPEPAIAFAERDWVVVGDVNNLTGNVLLDDSLQQAFRISLEQSRFVNVLSDMKVRDTLTRMRRAPDVRLDRRLALEVAARDGARAIILPSVLEVHGKLRVSVEVVDPASGETVYSDYADGRGLESVLASTDHVVASLRGRLGEALQDIDRTSAPLPEVATANLDALNAYAKGLAAYGQHRMPQALAYFEQATRLDPEFAFAYLAQLRIQVSRGQRDPARELLAKAVLLRDRLTAREALYLDAWKLELSEPGQAAAAEKWKLLADLYPDHHGAHINYGLSELDMGRYAVAEQAVRHGDVMQYPLRSLAVDLLGRTQLAQNKFGQALRTFNEAAVSSGGQGTRQRVAALAASGDVAAATRLLGKLEKNDPGNWLERTSLALDQGNTDAARRSAQQAAADCGTSVQVCELFGVIDLSVRSGTGQPPTEAEFHRLVQPLLRQAGRSDTDDRGQRLYFAAVAVYAAQRAGLDRVAPHYLPTLLPLARQLGDARAAQVVSIVDAVELARRGKTGQSVARLKALEDGSELYQVHSALRRAYLAEGAEQDAERERQWLLANRGRAYAESAGSYAMQALNVHDARLAVQRCPAAGCPAVAAVR</sequence>
<dbReference type="InterPro" id="IPR001054">
    <property type="entry name" value="A/G_cyclase"/>
</dbReference>
<dbReference type="Gene3D" id="3.30.70.1230">
    <property type="entry name" value="Nucleotide cyclase"/>
    <property type="match status" value="1"/>
</dbReference>
<dbReference type="SUPFAM" id="SSF55073">
    <property type="entry name" value="Nucleotide cyclase"/>
    <property type="match status" value="1"/>
</dbReference>
<dbReference type="RefSeq" id="WP_017356373.1">
    <property type="nucleotide sequence ID" value="NZ_SRYW01000018.1"/>
</dbReference>
<dbReference type="AlphaFoldDB" id="A0A4S2CTF0"/>
<protein>
    <submittedName>
        <fullName evidence="2">Putative peptide modification system cyclase</fullName>
    </submittedName>
</protein>
<dbReference type="NCBIfam" id="TIGR04510">
    <property type="entry name" value="mod_pep_cyc"/>
    <property type="match status" value="1"/>
</dbReference>
<proteinExistence type="predicted"/>
<gene>
    <name evidence="2" type="ORF">E5352_16530</name>
</gene>
<reference evidence="2 3" key="1">
    <citation type="submission" date="2019-04" db="EMBL/GenBank/DDBJ databases">
        <title>Microbes associate with the intestines of laboratory mice.</title>
        <authorList>
            <person name="Navarre W."/>
            <person name="Wong E."/>
            <person name="Huang K."/>
            <person name="Tropini C."/>
            <person name="Ng K."/>
            <person name="Yu B."/>
        </authorList>
    </citation>
    <scope>NUCLEOTIDE SEQUENCE [LARGE SCALE GENOMIC DNA]</scope>
    <source>
        <strain evidence="2 3">NM62_B4-13</strain>
    </source>
</reference>
<accession>A0A4S2CTF0</accession>
<dbReference type="InterPro" id="IPR019734">
    <property type="entry name" value="TPR_rpt"/>
</dbReference>
<dbReference type="CDD" id="cd07302">
    <property type="entry name" value="CHD"/>
    <property type="match status" value="1"/>
</dbReference>
<dbReference type="GO" id="GO:0009190">
    <property type="term" value="P:cyclic nucleotide biosynthetic process"/>
    <property type="evidence" value="ECO:0007669"/>
    <property type="project" value="InterPro"/>
</dbReference>
<evidence type="ECO:0000256" key="1">
    <source>
        <dbReference type="PROSITE-ProRule" id="PRU00339"/>
    </source>
</evidence>
<dbReference type="GO" id="GO:0035556">
    <property type="term" value="P:intracellular signal transduction"/>
    <property type="evidence" value="ECO:0007669"/>
    <property type="project" value="InterPro"/>
</dbReference>
<dbReference type="Gene3D" id="3.40.50.10610">
    <property type="entry name" value="ABC-type transport auxiliary lipoprotein component"/>
    <property type="match status" value="1"/>
</dbReference>
<name>A0A4S2CTF0_STEMA</name>
<dbReference type="Proteomes" id="UP000306631">
    <property type="component" value="Unassembled WGS sequence"/>
</dbReference>
<dbReference type="GO" id="GO:0004016">
    <property type="term" value="F:adenylate cyclase activity"/>
    <property type="evidence" value="ECO:0007669"/>
    <property type="project" value="UniProtKB-ARBA"/>
</dbReference>
<dbReference type="SUPFAM" id="SSF48452">
    <property type="entry name" value="TPR-like"/>
    <property type="match status" value="1"/>
</dbReference>
<dbReference type="PROSITE" id="PS50005">
    <property type="entry name" value="TPR"/>
    <property type="match status" value="1"/>
</dbReference>